<sequence>MSDLSSGERDRIARLGGVLPPSADGVRAVLDLNQVEPTAAEMPPAQPTTFDVLVMMAIVPSRL</sequence>
<dbReference type="RefSeq" id="WP_144343614.1">
    <property type="nucleotide sequence ID" value="NZ_VMBP01000004.1"/>
</dbReference>
<name>A0ABY3DPU7_9HYPH</name>
<evidence type="ECO:0000313" key="2">
    <source>
        <dbReference type="Proteomes" id="UP000315321"/>
    </source>
</evidence>
<proteinExistence type="predicted"/>
<evidence type="ECO:0000313" key="1">
    <source>
        <dbReference type="EMBL" id="TSJ61618.1"/>
    </source>
</evidence>
<keyword evidence="2" id="KW-1185">Reference proteome</keyword>
<reference evidence="1 2" key="1">
    <citation type="submission" date="2019-07" db="EMBL/GenBank/DDBJ databases">
        <authorList>
            <person name="Grouzdev D.S."/>
        </authorList>
    </citation>
    <scope>NUCLEOTIDE SEQUENCE [LARGE SCALE GENOMIC DNA]</scope>
    <source>
        <strain evidence="1 2">3C</strain>
    </source>
</reference>
<organism evidence="1 2">
    <name type="scientific">Ancylobacter moscoviensis</name>
    <dbReference type="NCBI Taxonomy" id="2597768"/>
    <lineage>
        <taxon>Bacteria</taxon>
        <taxon>Pseudomonadati</taxon>
        <taxon>Pseudomonadota</taxon>
        <taxon>Alphaproteobacteria</taxon>
        <taxon>Hyphomicrobiales</taxon>
        <taxon>Xanthobacteraceae</taxon>
        <taxon>Ancylobacter</taxon>
    </lineage>
</organism>
<gene>
    <name evidence="1" type="ORF">FO470_14205</name>
</gene>
<accession>A0ABY3DPU7</accession>
<protein>
    <submittedName>
        <fullName evidence="1">Uncharacterized protein</fullName>
    </submittedName>
</protein>
<comment type="caution">
    <text evidence="1">The sequence shown here is derived from an EMBL/GenBank/DDBJ whole genome shotgun (WGS) entry which is preliminary data.</text>
</comment>
<dbReference type="EMBL" id="VMBP01000004">
    <property type="protein sequence ID" value="TSJ61618.1"/>
    <property type="molecule type" value="Genomic_DNA"/>
</dbReference>
<dbReference type="Proteomes" id="UP000315321">
    <property type="component" value="Unassembled WGS sequence"/>
</dbReference>